<dbReference type="InterPro" id="IPR021136">
    <property type="entry name" value="Flagellar_hook_control-like_C"/>
</dbReference>
<sequence>MPYQTGKPLASGYGKFRYLHEAPIVASNLANLLVSAFGGVAKPPLPAPVKPAAPDDKFARLIDAQAPAPETPAVESSPPAEKPAEAPVDGKAIDETAAAASAEGTKVDDTEDDDSSGETSLADSLLTALAALGINTDGLTAKGGALDLNDPAALKDIKDALGELAQILGLDAATLMQQLAQLAKDVPASGGLAGSTDLAGKLTAWLSEKLGTPGAALPAGAEDSLKKLLAGLEQLAKPVPLQPNLGNAELTLPVSGADAADAAKPLSTEPEIKVETDALQHSDRKKDVEASDAGQKAQPNPQQAAKANGNGDNALNLAAAAQGQQADPTPATGDTTLNGPRLVQSGYQTSQQQLNLPQLAFEMSRQVQDGNTRFQIRLDPPELGRIDVKLEIDNRGHVHAKLTVEKAETLDLMQRDQRALERALQQAGLDQSKTNLEFSLKQNPFAGDQNQGSGNGQGGSGGSQAESEEIEAPVPAITLYRGALQASGVNIIA</sequence>
<protein>
    <recommendedName>
        <fullName evidence="2">Flagellar hook-length control protein-like C-terminal domain-containing protein</fullName>
    </recommendedName>
</protein>
<reference evidence="3 4" key="1">
    <citation type="submission" date="2015-03" db="EMBL/GenBank/DDBJ databases">
        <authorList>
            <person name="Hassan Y.I."/>
            <person name="Lepp D."/>
            <person name="Zhou T."/>
        </authorList>
    </citation>
    <scope>NUCLEOTIDE SEQUENCE [LARGE SCALE GENOMIC DNA]</scope>
    <source>
        <strain evidence="3 4">GH2-10</strain>
    </source>
</reference>
<organism evidence="3 4">
    <name type="scientific">Devosia soli</name>
    <dbReference type="NCBI Taxonomy" id="361041"/>
    <lineage>
        <taxon>Bacteria</taxon>
        <taxon>Pseudomonadati</taxon>
        <taxon>Pseudomonadota</taxon>
        <taxon>Alphaproteobacteria</taxon>
        <taxon>Hyphomicrobiales</taxon>
        <taxon>Devosiaceae</taxon>
        <taxon>Devosia</taxon>
    </lineage>
</organism>
<name>A0A0F5L0S2_9HYPH</name>
<proteinExistence type="predicted"/>
<feature type="compositionally biased region" description="Low complexity" evidence="1">
    <location>
        <begin position="293"/>
        <end position="311"/>
    </location>
</feature>
<dbReference type="InterPro" id="IPR038610">
    <property type="entry name" value="FliK-like_C_sf"/>
</dbReference>
<gene>
    <name evidence="3" type="ORF">VW35_19790</name>
</gene>
<feature type="compositionally biased region" description="Basic and acidic residues" evidence="1">
    <location>
        <begin position="270"/>
        <end position="289"/>
    </location>
</feature>
<dbReference type="CDD" id="cd17470">
    <property type="entry name" value="T3SS_Flik_C"/>
    <property type="match status" value="1"/>
</dbReference>
<feature type="region of interest" description="Disordered" evidence="1">
    <location>
        <begin position="98"/>
        <end position="119"/>
    </location>
</feature>
<keyword evidence="4" id="KW-1185">Reference proteome</keyword>
<feature type="region of interest" description="Disordered" evidence="1">
    <location>
        <begin position="68"/>
        <end position="87"/>
    </location>
</feature>
<feature type="compositionally biased region" description="Gly residues" evidence="1">
    <location>
        <begin position="453"/>
        <end position="462"/>
    </location>
</feature>
<feature type="domain" description="Flagellar hook-length control protein-like C-terminal" evidence="2">
    <location>
        <begin position="365"/>
        <end position="436"/>
    </location>
</feature>
<dbReference type="PATRIC" id="fig|361041.3.peg.3374"/>
<accession>A0A0F5L0S2</accession>
<feature type="region of interest" description="Disordered" evidence="1">
    <location>
        <begin position="443"/>
        <end position="469"/>
    </location>
</feature>
<evidence type="ECO:0000256" key="1">
    <source>
        <dbReference type="SAM" id="MobiDB-lite"/>
    </source>
</evidence>
<dbReference type="Proteomes" id="UP000033514">
    <property type="component" value="Unassembled WGS sequence"/>
</dbReference>
<dbReference type="Pfam" id="PF02120">
    <property type="entry name" value="Flg_hook"/>
    <property type="match status" value="1"/>
</dbReference>
<evidence type="ECO:0000313" key="4">
    <source>
        <dbReference type="Proteomes" id="UP000033514"/>
    </source>
</evidence>
<dbReference type="EMBL" id="LAJG01000048">
    <property type="protein sequence ID" value="KKB75978.1"/>
    <property type="molecule type" value="Genomic_DNA"/>
</dbReference>
<dbReference type="AlphaFoldDB" id="A0A0F5L0S2"/>
<evidence type="ECO:0000259" key="2">
    <source>
        <dbReference type="Pfam" id="PF02120"/>
    </source>
</evidence>
<feature type="region of interest" description="Disordered" evidence="1">
    <location>
        <begin position="261"/>
        <end position="311"/>
    </location>
</feature>
<dbReference type="STRING" id="361041.VW35_19790"/>
<dbReference type="Gene3D" id="3.30.750.140">
    <property type="match status" value="1"/>
</dbReference>
<evidence type="ECO:0000313" key="3">
    <source>
        <dbReference type="EMBL" id="KKB75978.1"/>
    </source>
</evidence>
<comment type="caution">
    <text evidence="3">The sequence shown here is derived from an EMBL/GenBank/DDBJ whole genome shotgun (WGS) entry which is preliminary data.</text>
</comment>